<protein>
    <recommendedName>
        <fullName evidence="8">SUN domain-containing protein</fullName>
    </recommendedName>
</protein>
<feature type="compositionally biased region" description="Acidic residues" evidence="6">
    <location>
        <begin position="899"/>
        <end position="923"/>
    </location>
</feature>
<gene>
    <name evidence="9" type="ORF">CAC42_603</name>
</gene>
<organism evidence="9 10">
    <name type="scientific">Sphaceloma murrayae</name>
    <dbReference type="NCBI Taxonomy" id="2082308"/>
    <lineage>
        <taxon>Eukaryota</taxon>
        <taxon>Fungi</taxon>
        <taxon>Dikarya</taxon>
        <taxon>Ascomycota</taxon>
        <taxon>Pezizomycotina</taxon>
        <taxon>Dothideomycetes</taxon>
        <taxon>Dothideomycetidae</taxon>
        <taxon>Myriangiales</taxon>
        <taxon>Elsinoaceae</taxon>
        <taxon>Sphaceloma</taxon>
    </lineage>
</organism>
<proteinExistence type="predicted"/>
<dbReference type="Proteomes" id="UP000243797">
    <property type="component" value="Unassembled WGS sequence"/>
</dbReference>
<keyword evidence="2" id="KW-0812">Transmembrane</keyword>
<evidence type="ECO:0000256" key="2">
    <source>
        <dbReference type="ARBA" id="ARBA00022692"/>
    </source>
</evidence>
<evidence type="ECO:0000259" key="8">
    <source>
        <dbReference type="PROSITE" id="PS51469"/>
    </source>
</evidence>
<dbReference type="GO" id="GO:0005737">
    <property type="term" value="C:cytoplasm"/>
    <property type="evidence" value="ECO:0007669"/>
    <property type="project" value="TreeGrafter"/>
</dbReference>
<feature type="coiled-coil region" evidence="5">
    <location>
        <begin position="760"/>
        <end position="787"/>
    </location>
</feature>
<feature type="compositionally biased region" description="Basic and acidic residues" evidence="6">
    <location>
        <begin position="245"/>
        <end position="256"/>
    </location>
</feature>
<dbReference type="GO" id="GO:0012505">
    <property type="term" value="C:endomembrane system"/>
    <property type="evidence" value="ECO:0007669"/>
    <property type="project" value="UniProtKB-SubCell"/>
</dbReference>
<dbReference type="GO" id="GO:0034975">
    <property type="term" value="P:protein folding in endoplasmic reticulum"/>
    <property type="evidence" value="ECO:0007669"/>
    <property type="project" value="TreeGrafter"/>
</dbReference>
<dbReference type="AlphaFoldDB" id="A0A2K1QJJ4"/>
<dbReference type="PANTHER" id="PTHR12953:SF0">
    <property type="entry name" value="SUN DOMAIN-CONTAINING OSSIFICATION FACTOR"/>
    <property type="match status" value="1"/>
</dbReference>
<feature type="chain" id="PRO_5014347941" description="SUN domain-containing protein" evidence="7">
    <location>
        <begin position="26"/>
        <end position="985"/>
    </location>
</feature>
<dbReference type="STRING" id="2082308.A0A2K1QJJ4"/>
<comment type="caution">
    <text evidence="9">The sequence shown here is derived from an EMBL/GenBank/DDBJ whole genome shotgun (WGS) entry which is preliminary data.</text>
</comment>
<feature type="compositionally biased region" description="Polar residues" evidence="6">
    <location>
        <begin position="559"/>
        <end position="596"/>
    </location>
</feature>
<dbReference type="EMBL" id="NKHZ01000070">
    <property type="protein sequence ID" value="PNS15344.1"/>
    <property type="molecule type" value="Genomic_DNA"/>
</dbReference>
<keyword evidence="7" id="KW-0732">Signal</keyword>
<dbReference type="PROSITE" id="PS51469">
    <property type="entry name" value="SUN"/>
    <property type="match status" value="1"/>
</dbReference>
<feature type="compositionally biased region" description="Low complexity" evidence="6">
    <location>
        <begin position="67"/>
        <end position="79"/>
    </location>
</feature>
<dbReference type="InterPro" id="IPR012919">
    <property type="entry name" value="SUN_dom"/>
</dbReference>
<keyword evidence="3" id="KW-1133">Transmembrane helix</keyword>
<feature type="compositionally biased region" description="Low complexity" evidence="6">
    <location>
        <begin position="651"/>
        <end position="682"/>
    </location>
</feature>
<dbReference type="FunFam" id="2.60.120.260:FF:000082">
    <property type="entry name" value="Sad1/UNC domain protein"/>
    <property type="match status" value="1"/>
</dbReference>
<dbReference type="GO" id="GO:0016020">
    <property type="term" value="C:membrane"/>
    <property type="evidence" value="ECO:0007669"/>
    <property type="project" value="InterPro"/>
</dbReference>
<dbReference type="OrthoDB" id="266334at2759"/>
<name>A0A2K1QJJ4_9PEZI</name>
<evidence type="ECO:0000256" key="1">
    <source>
        <dbReference type="ARBA" id="ARBA00004308"/>
    </source>
</evidence>
<feature type="compositionally biased region" description="Polar residues" evidence="6">
    <location>
        <begin position="92"/>
        <end position="102"/>
    </location>
</feature>
<comment type="subcellular location">
    <subcellularLocation>
        <location evidence="1">Endomembrane system</location>
    </subcellularLocation>
</comment>
<keyword evidence="5" id="KW-0175">Coiled coil</keyword>
<feature type="signal peptide" evidence="7">
    <location>
        <begin position="1"/>
        <end position="25"/>
    </location>
</feature>
<feature type="region of interest" description="Disordered" evidence="6">
    <location>
        <begin position="182"/>
        <end position="214"/>
    </location>
</feature>
<dbReference type="FunCoup" id="A0A2K1QJJ4">
    <property type="interactions" value="36"/>
</dbReference>
<dbReference type="Pfam" id="PF07738">
    <property type="entry name" value="Sad1_UNC"/>
    <property type="match status" value="1"/>
</dbReference>
<feature type="compositionally biased region" description="Polar residues" evidence="6">
    <location>
        <begin position="941"/>
        <end position="956"/>
    </location>
</feature>
<dbReference type="InterPro" id="IPR045120">
    <property type="entry name" value="Suco/Slp1-like"/>
</dbReference>
<feature type="compositionally biased region" description="Polar residues" evidence="6">
    <location>
        <begin position="627"/>
        <end position="649"/>
    </location>
</feature>
<evidence type="ECO:0000256" key="6">
    <source>
        <dbReference type="SAM" id="MobiDB-lite"/>
    </source>
</evidence>
<accession>A0A2K1QJJ4</accession>
<feature type="region of interest" description="Disordered" evidence="6">
    <location>
        <begin position="64"/>
        <end position="164"/>
    </location>
</feature>
<sequence>MRLQPIHRCLSLLGLLSAEFGLAHGVTTSTGIHNGASISTGFAPTCRSGSINYITQKLPQQCALSSRTTPARPTTTTATLRDDERFGPPAISTASEPPSGQNVHVYAPESGEKSQASIAVTPTASETTSTGETVGQHSPSKVTDSAGFANTPTSSMSNAADTEETPLDTANFLSFEEWKKQNLAKAGQSPEHVGHHRSPEDKPKRPRPGNSNALDVLGEDTEIELDFDGFGAGTGPQQPSTGQNKDGRNDQRDQAVSERPPQQIIRSKDAGRTCKERTNYASFDCAATILKTNPECKSSSSVLVENKDSYMLNICSVKNKFFIVELCDDILIDTVVLANYEFFSSILRTFRLSVSDRYPAKPDKWRELGVYEARNTREVQPFLVEQSLIWARYLRIEILSHYGNEYYCPISLLRVHGTTMIEEFRNQEEIVRGEYPEEVGVEEAEAGTASAIPPQEPPESSAVADKSVVETPVSQELFDSATTVSSTTMQAQAQAQFSTEVSGSDRILPTMSVLDPTSQDSERRENFTIPFIKEVALQHYVNATAVVTSRPAMDRPRPSTDSSSTNCSPAAASPTVQHAEPQTSGSSRTESFTTDTVHAASPEVQHTTTALPHHTDASPPSSAEMPDSTSSSQAQPSRNATSSALSSPIVSAAATDSSSGTQSSSAPPRRSPTSPSAPHPSTQESFFKSLHKRLTTLESNASLSLQYIEHQSLLLRDAFLSHSKSQSQRTSNFLSALNSTVRQELLSFRTQYDELWQSTVIELEGQKREVQREMRELRALVDVLGREAVWQKRMVVVQSTLVLAVLGLVIFGRVGASGPERWEGKRWLGGWASPVLSPREARLGERWRWRSQSPEVGVEVAWKVSPPTPVSGRGSSSPSPSSPMVLGQGSERGGNGDSGSDESADEFEDSAEMEGEGREDEEGSSGSAGEDVMESIERDGNTTPKKALETQSSPATPTGWRDAQPVSQVGEHDDDGIHGSTGLGT</sequence>
<feature type="region of interest" description="Disordered" evidence="6">
    <location>
        <begin position="441"/>
        <end position="466"/>
    </location>
</feature>
<evidence type="ECO:0000256" key="7">
    <source>
        <dbReference type="SAM" id="SignalP"/>
    </source>
</evidence>
<dbReference type="PANTHER" id="PTHR12953">
    <property type="entry name" value="MEMBRANE PROTEIN CH1 RELATED"/>
    <property type="match status" value="1"/>
</dbReference>
<feature type="compositionally biased region" description="Polar residues" evidence="6">
    <location>
        <begin position="235"/>
        <end position="244"/>
    </location>
</feature>
<feature type="domain" description="SUN" evidence="8">
    <location>
        <begin position="246"/>
        <end position="420"/>
    </location>
</feature>
<evidence type="ECO:0000256" key="4">
    <source>
        <dbReference type="ARBA" id="ARBA00023136"/>
    </source>
</evidence>
<feature type="compositionally biased region" description="Polar residues" evidence="6">
    <location>
        <begin position="113"/>
        <end position="160"/>
    </location>
</feature>
<feature type="compositionally biased region" description="Low complexity" evidence="6">
    <location>
        <begin position="870"/>
        <end position="883"/>
    </location>
</feature>
<keyword evidence="4" id="KW-0472">Membrane</keyword>
<dbReference type="InParanoid" id="A0A2K1QJJ4"/>
<dbReference type="Gene3D" id="2.60.120.260">
    <property type="entry name" value="Galactose-binding domain-like"/>
    <property type="match status" value="1"/>
</dbReference>
<keyword evidence="10" id="KW-1185">Reference proteome</keyword>
<evidence type="ECO:0000313" key="10">
    <source>
        <dbReference type="Proteomes" id="UP000243797"/>
    </source>
</evidence>
<evidence type="ECO:0000313" key="9">
    <source>
        <dbReference type="EMBL" id="PNS15344.1"/>
    </source>
</evidence>
<feature type="region of interest" description="Disordered" evidence="6">
    <location>
        <begin position="226"/>
        <end position="271"/>
    </location>
</feature>
<evidence type="ECO:0000256" key="5">
    <source>
        <dbReference type="SAM" id="Coils"/>
    </source>
</evidence>
<feature type="region of interest" description="Disordered" evidence="6">
    <location>
        <begin position="548"/>
        <end position="684"/>
    </location>
</feature>
<evidence type="ECO:0000256" key="3">
    <source>
        <dbReference type="ARBA" id="ARBA00022989"/>
    </source>
</evidence>
<feature type="region of interest" description="Disordered" evidence="6">
    <location>
        <begin position="864"/>
        <end position="985"/>
    </location>
</feature>
<reference evidence="9 10" key="1">
    <citation type="submission" date="2017-06" db="EMBL/GenBank/DDBJ databases">
        <title>Draft genome sequence of a variant of Elsinoe murrayae.</title>
        <authorList>
            <person name="Cheng Q."/>
        </authorList>
    </citation>
    <scope>NUCLEOTIDE SEQUENCE [LARGE SCALE GENOMIC DNA]</scope>
    <source>
        <strain evidence="9 10">CQ-2017a</strain>
    </source>
</reference>